<reference evidence="2" key="1">
    <citation type="submission" date="2020-06" db="EMBL/GenBank/DDBJ databases">
        <authorList>
            <person name="Li T."/>
            <person name="Hu X."/>
            <person name="Zhang T."/>
            <person name="Song X."/>
            <person name="Zhang H."/>
            <person name="Dai N."/>
            <person name="Sheng W."/>
            <person name="Hou X."/>
            <person name="Wei L."/>
        </authorList>
    </citation>
    <scope>NUCLEOTIDE SEQUENCE</scope>
    <source>
        <strain evidence="2">G02</strain>
        <tissue evidence="2">Leaf</tissue>
    </source>
</reference>
<dbReference type="EMBL" id="JACGWJ010000247">
    <property type="protein sequence ID" value="KAL0293970.1"/>
    <property type="molecule type" value="Genomic_DNA"/>
</dbReference>
<feature type="region of interest" description="Disordered" evidence="1">
    <location>
        <begin position="89"/>
        <end position="111"/>
    </location>
</feature>
<evidence type="ECO:0000313" key="2">
    <source>
        <dbReference type="EMBL" id="KAL0293970.1"/>
    </source>
</evidence>
<name>A0AAW2JHP3_SESRA</name>
<proteinExistence type="predicted"/>
<reference evidence="2" key="2">
    <citation type="journal article" date="2024" name="Plant">
        <title>Genomic evolution and insights into agronomic trait innovations of Sesamum species.</title>
        <authorList>
            <person name="Miao H."/>
            <person name="Wang L."/>
            <person name="Qu L."/>
            <person name="Liu H."/>
            <person name="Sun Y."/>
            <person name="Le M."/>
            <person name="Wang Q."/>
            <person name="Wei S."/>
            <person name="Zheng Y."/>
            <person name="Lin W."/>
            <person name="Duan Y."/>
            <person name="Cao H."/>
            <person name="Xiong S."/>
            <person name="Wang X."/>
            <person name="Wei L."/>
            <person name="Li C."/>
            <person name="Ma Q."/>
            <person name="Ju M."/>
            <person name="Zhao R."/>
            <person name="Li G."/>
            <person name="Mu C."/>
            <person name="Tian Q."/>
            <person name="Mei H."/>
            <person name="Zhang T."/>
            <person name="Gao T."/>
            <person name="Zhang H."/>
        </authorList>
    </citation>
    <scope>NUCLEOTIDE SEQUENCE</scope>
    <source>
        <strain evidence="2">G02</strain>
    </source>
</reference>
<evidence type="ECO:0000256" key="1">
    <source>
        <dbReference type="SAM" id="MobiDB-lite"/>
    </source>
</evidence>
<comment type="caution">
    <text evidence="2">The sequence shown here is derived from an EMBL/GenBank/DDBJ whole genome shotgun (WGS) entry which is preliminary data.</text>
</comment>
<dbReference type="AlphaFoldDB" id="A0AAW2JHP3"/>
<sequence length="111" mass="11936">MLSGILPSSKVFLTQPPQQVSYDTQKFLVENRLYAIRPGGLVGFHAEAFFTSTSMIGLSRQVSSSALREGEPKVASSSNFSSWSLSGHHLLPSSSLEEKGAGRADKGQAHK</sequence>
<protein>
    <submittedName>
        <fullName evidence="2">Uncharacterized protein</fullName>
    </submittedName>
</protein>
<gene>
    <name evidence="2" type="ORF">Sradi_6910700</name>
</gene>
<organism evidence="2">
    <name type="scientific">Sesamum radiatum</name>
    <name type="common">Black benniseed</name>
    <dbReference type="NCBI Taxonomy" id="300843"/>
    <lineage>
        <taxon>Eukaryota</taxon>
        <taxon>Viridiplantae</taxon>
        <taxon>Streptophyta</taxon>
        <taxon>Embryophyta</taxon>
        <taxon>Tracheophyta</taxon>
        <taxon>Spermatophyta</taxon>
        <taxon>Magnoliopsida</taxon>
        <taxon>eudicotyledons</taxon>
        <taxon>Gunneridae</taxon>
        <taxon>Pentapetalae</taxon>
        <taxon>asterids</taxon>
        <taxon>lamiids</taxon>
        <taxon>Lamiales</taxon>
        <taxon>Pedaliaceae</taxon>
        <taxon>Sesamum</taxon>
    </lineage>
</organism>
<accession>A0AAW2JHP3</accession>
<feature type="compositionally biased region" description="Basic and acidic residues" evidence="1">
    <location>
        <begin position="96"/>
        <end position="111"/>
    </location>
</feature>